<dbReference type="SMART" id="SM00388">
    <property type="entry name" value="HisKA"/>
    <property type="match status" value="1"/>
</dbReference>
<feature type="domain" description="Histidine kinase" evidence="12">
    <location>
        <begin position="207"/>
        <end position="397"/>
    </location>
</feature>
<dbReference type="InterPro" id="IPR003594">
    <property type="entry name" value="HATPase_dom"/>
</dbReference>
<dbReference type="SUPFAM" id="SSF55874">
    <property type="entry name" value="ATPase domain of HSP90 chaperone/DNA topoisomerase II/histidine kinase"/>
    <property type="match status" value="1"/>
</dbReference>
<keyword evidence="10 11" id="KW-0472">Membrane</keyword>
<dbReference type="SMART" id="SM00304">
    <property type="entry name" value="HAMP"/>
    <property type="match status" value="1"/>
</dbReference>
<accession>K6WUI8</accession>
<dbReference type="STRING" id="1184609.KILIM_072_00100"/>
<dbReference type="GO" id="GO:0000155">
    <property type="term" value="F:phosphorelay sensor kinase activity"/>
    <property type="evidence" value="ECO:0007669"/>
    <property type="project" value="InterPro"/>
</dbReference>
<evidence type="ECO:0000313" key="15">
    <source>
        <dbReference type="Proteomes" id="UP000008366"/>
    </source>
</evidence>
<dbReference type="PROSITE" id="PS50109">
    <property type="entry name" value="HIS_KIN"/>
    <property type="match status" value="1"/>
</dbReference>
<evidence type="ECO:0000256" key="10">
    <source>
        <dbReference type="ARBA" id="ARBA00023136"/>
    </source>
</evidence>
<dbReference type="AlphaFoldDB" id="K6WUI8"/>
<dbReference type="PANTHER" id="PTHR45436:SF5">
    <property type="entry name" value="SENSOR HISTIDINE KINASE TRCS"/>
    <property type="match status" value="1"/>
</dbReference>
<keyword evidence="9" id="KW-0902">Two-component regulatory system</keyword>
<proteinExistence type="predicted"/>
<evidence type="ECO:0000313" key="14">
    <source>
        <dbReference type="EMBL" id="GAB97501.1"/>
    </source>
</evidence>
<evidence type="ECO:0000256" key="11">
    <source>
        <dbReference type="SAM" id="Phobius"/>
    </source>
</evidence>
<dbReference type="Pfam" id="PF00512">
    <property type="entry name" value="HisKA"/>
    <property type="match status" value="1"/>
</dbReference>
<evidence type="ECO:0000259" key="12">
    <source>
        <dbReference type="PROSITE" id="PS50109"/>
    </source>
</evidence>
<dbReference type="PRINTS" id="PR00344">
    <property type="entry name" value="BCTRLSENSOR"/>
</dbReference>
<evidence type="ECO:0000256" key="4">
    <source>
        <dbReference type="ARBA" id="ARBA00022553"/>
    </source>
</evidence>
<dbReference type="SUPFAM" id="SSF158472">
    <property type="entry name" value="HAMP domain-like"/>
    <property type="match status" value="1"/>
</dbReference>
<feature type="transmembrane region" description="Helical" evidence="11">
    <location>
        <begin position="12"/>
        <end position="30"/>
    </location>
</feature>
<dbReference type="Gene3D" id="1.10.287.130">
    <property type="match status" value="1"/>
</dbReference>
<dbReference type="Pfam" id="PF02518">
    <property type="entry name" value="HATPase_c"/>
    <property type="match status" value="1"/>
</dbReference>
<dbReference type="Proteomes" id="UP000008366">
    <property type="component" value="Unassembled WGS sequence"/>
</dbReference>
<comment type="caution">
    <text evidence="14">The sequence shown here is derived from an EMBL/GenBank/DDBJ whole genome shotgun (WGS) entry which is preliminary data.</text>
</comment>
<keyword evidence="8 11" id="KW-1133">Transmembrane helix</keyword>
<dbReference type="InterPro" id="IPR050428">
    <property type="entry name" value="TCS_sensor_his_kinase"/>
</dbReference>
<dbReference type="InterPro" id="IPR004358">
    <property type="entry name" value="Sig_transdc_His_kin-like_C"/>
</dbReference>
<evidence type="ECO:0000256" key="3">
    <source>
        <dbReference type="ARBA" id="ARBA00012438"/>
    </source>
</evidence>
<feature type="transmembrane region" description="Helical" evidence="11">
    <location>
        <begin position="125"/>
        <end position="145"/>
    </location>
</feature>
<dbReference type="InterPro" id="IPR036097">
    <property type="entry name" value="HisK_dim/P_sf"/>
</dbReference>
<dbReference type="SMART" id="SM00387">
    <property type="entry name" value="HATPase_c"/>
    <property type="match status" value="1"/>
</dbReference>
<dbReference type="EMBL" id="BAHD01000072">
    <property type="protein sequence ID" value="GAB97501.1"/>
    <property type="molecule type" value="Genomic_DNA"/>
</dbReference>
<dbReference type="PROSITE" id="PS50885">
    <property type="entry name" value="HAMP"/>
    <property type="match status" value="1"/>
</dbReference>
<protein>
    <recommendedName>
        <fullName evidence="3">histidine kinase</fullName>
        <ecNumber evidence="3">2.7.13.3</ecNumber>
    </recommendedName>
</protein>
<name>K6WUI8_9MICO</name>
<dbReference type="InterPro" id="IPR005467">
    <property type="entry name" value="His_kinase_dom"/>
</dbReference>
<dbReference type="InterPro" id="IPR003661">
    <property type="entry name" value="HisK_dim/P_dom"/>
</dbReference>
<dbReference type="eggNOG" id="COG2205">
    <property type="taxonomic scope" value="Bacteria"/>
</dbReference>
<comment type="catalytic activity">
    <reaction evidence="1">
        <text>ATP + protein L-histidine = ADP + protein N-phospho-L-histidine.</text>
        <dbReference type="EC" id="2.7.13.3"/>
    </reaction>
</comment>
<feature type="domain" description="HAMP" evidence="13">
    <location>
        <begin position="147"/>
        <end position="199"/>
    </location>
</feature>
<gene>
    <name evidence="14" type="primary">cseC</name>
    <name evidence="14" type="ORF">KILIM_072_00100</name>
</gene>
<evidence type="ECO:0000259" key="13">
    <source>
        <dbReference type="PROSITE" id="PS50885"/>
    </source>
</evidence>
<dbReference type="Pfam" id="PF00672">
    <property type="entry name" value="HAMP"/>
    <property type="match status" value="1"/>
</dbReference>
<evidence type="ECO:0000256" key="2">
    <source>
        <dbReference type="ARBA" id="ARBA00004236"/>
    </source>
</evidence>
<evidence type="ECO:0000256" key="8">
    <source>
        <dbReference type="ARBA" id="ARBA00022989"/>
    </source>
</evidence>
<evidence type="ECO:0000256" key="1">
    <source>
        <dbReference type="ARBA" id="ARBA00000085"/>
    </source>
</evidence>
<comment type="subcellular location">
    <subcellularLocation>
        <location evidence="2">Cell membrane</location>
    </subcellularLocation>
</comment>
<organism evidence="14 15">
    <name type="scientific">Kineosphaera limosa NBRC 100340</name>
    <dbReference type="NCBI Taxonomy" id="1184609"/>
    <lineage>
        <taxon>Bacteria</taxon>
        <taxon>Bacillati</taxon>
        <taxon>Actinomycetota</taxon>
        <taxon>Actinomycetes</taxon>
        <taxon>Micrococcales</taxon>
        <taxon>Dermatophilaceae</taxon>
        <taxon>Kineosphaera</taxon>
    </lineage>
</organism>
<dbReference type="EC" id="2.7.13.3" evidence="3"/>
<dbReference type="Gene3D" id="6.10.340.10">
    <property type="match status" value="1"/>
</dbReference>
<dbReference type="SUPFAM" id="SSF47384">
    <property type="entry name" value="Homodimeric domain of signal transducing histidine kinase"/>
    <property type="match status" value="1"/>
</dbReference>
<keyword evidence="4" id="KW-0597">Phosphoprotein</keyword>
<dbReference type="InterPro" id="IPR036890">
    <property type="entry name" value="HATPase_C_sf"/>
</dbReference>
<evidence type="ECO:0000256" key="5">
    <source>
        <dbReference type="ARBA" id="ARBA00022679"/>
    </source>
</evidence>
<keyword evidence="5" id="KW-0808">Transferase</keyword>
<keyword evidence="15" id="KW-1185">Reference proteome</keyword>
<evidence type="ECO:0000256" key="6">
    <source>
        <dbReference type="ARBA" id="ARBA00022692"/>
    </source>
</evidence>
<keyword evidence="6 11" id="KW-0812">Transmembrane</keyword>
<dbReference type="InterPro" id="IPR003660">
    <property type="entry name" value="HAMP_dom"/>
</dbReference>
<sequence>MRRWHSLRVRIAAGVAVVAISVSLMIGLVVDRAAATDGRERLRAQALDRLDAAVAFYDGRGVLRFGAALNDQSLPPAVGNVGADSQVSWYDGTSMYAAQRLDERHVLSVTLPGDELASQRTALRWAWAQAAAIGAAISAVLGWLVGTWLSRRLRAGAAAAAAIASGDTQRRAAQPGGDEVALLTVALDRMASALQRRLQIERHFTADVAHELRSPVTGLVSAAELLPRDDVSDLVRRQVARLRRLVEDLLEISRIDAPDSTIDWQDCDLRAVVTACLQHEHDRVEVEVLADAVVRAEPRRIERVVTNLVRNALTYGAPPVRVVVDGPTVTVADAGPGYPEELLQEGPRRFATYTRGKGSGLGLTIAVKHTEAMGGSLALSNRPEGGARAVLVLRAATTAPPLAADDEHEEQ</sequence>
<dbReference type="CDD" id="cd00082">
    <property type="entry name" value="HisKA"/>
    <property type="match status" value="1"/>
</dbReference>
<reference evidence="14 15" key="1">
    <citation type="submission" date="2012-08" db="EMBL/GenBank/DDBJ databases">
        <title>Whole genome shotgun sequence of Kineosphaera limosa NBRC 100340.</title>
        <authorList>
            <person name="Yoshida I."/>
            <person name="Isaki S."/>
            <person name="Hosoyama A."/>
            <person name="Tsuchikane K."/>
            <person name="Katsumata H."/>
            <person name="Ando Y."/>
            <person name="Ohji S."/>
            <person name="Hamada M."/>
            <person name="Tamura T."/>
            <person name="Yamazoe A."/>
            <person name="Yamazaki S."/>
            <person name="Fujita N."/>
        </authorList>
    </citation>
    <scope>NUCLEOTIDE SEQUENCE [LARGE SCALE GENOMIC DNA]</scope>
    <source>
        <strain evidence="14 15">NBRC 100340</strain>
    </source>
</reference>
<evidence type="ECO:0000256" key="9">
    <source>
        <dbReference type="ARBA" id="ARBA00023012"/>
    </source>
</evidence>
<dbReference type="GO" id="GO:0005886">
    <property type="term" value="C:plasma membrane"/>
    <property type="evidence" value="ECO:0007669"/>
    <property type="project" value="UniProtKB-SubCell"/>
</dbReference>
<keyword evidence="7 14" id="KW-0418">Kinase</keyword>
<dbReference type="Gene3D" id="3.30.565.10">
    <property type="entry name" value="Histidine kinase-like ATPase, C-terminal domain"/>
    <property type="match status" value="1"/>
</dbReference>
<evidence type="ECO:0000256" key="7">
    <source>
        <dbReference type="ARBA" id="ARBA00022777"/>
    </source>
</evidence>
<dbReference type="PANTHER" id="PTHR45436">
    <property type="entry name" value="SENSOR HISTIDINE KINASE YKOH"/>
    <property type="match status" value="1"/>
</dbReference>